<feature type="transmembrane region" description="Helical" evidence="6">
    <location>
        <begin position="263"/>
        <end position="281"/>
    </location>
</feature>
<feature type="binding site" evidence="4">
    <location>
        <begin position="667"/>
        <end position="674"/>
    </location>
    <ligand>
        <name>ATP</name>
        <dbReference type="ChEBI" id="CHEBI:30616"/>
    </ligand>
</feature>
<evidence type="ECO:0000256" key="1">
    <source>
        <dbReference type="ARBA" id="ARBA00022553"/>
    </source>
</evidence>
<dbReference type="CDD" id="cd01127">
    <property type="entry name" value="TrwB_TraG_TraD_VirD4"/>
    <property type="match status" value="1"/>
</dbReference>
<dbReference type="GO" id="GO:0005524">
    <property type="term" value="F:ATP binding"/>
    <property type="evidence" value="ECO:0007669"/>
    <property type="project" value="UniProtKB-UniRule"/>
</dbReference>
<feature type="domain" description="FtsK" evidence="8">
    <location>
        <begin position="649"/>
        <end position="838"/>
    </location>
</feature>
<dbReference type="SUPFAM" id="SSF49879">
    <property type="entry name" value="SMAD/FHA domain"/>
    <property type="match status" value="1"/>
</dbReference>
<keyword evidence="6" id="KW-0472">Membrane</keyword>
<dbReference type="KEGG" id="ima:PO878_03555"/>
<dbReference type="InterPro" id="IPR002543">
    <property type="entry name" value="FtsK_dom"/>
</dbReference>
<evidence type="ECO:0000256" key="4">
    <source>
        <dbReference type="PROSITE-ProRule" id="PRU00289"/>
    </source>
</evidence>
<feature type="region of interest" description="Disordered" evidence="5">
    <location>
        <begin position="921"/>
        <end position="941"/>
    </location>
</feature>
<reference evidence="9" key="1">
    <citation type="submission" date="2023-01" db="EMBL/GenBank/DDBJ databases">
        <title>The diversity of Class Acidimicrobiia in South China Sea sediment environments and the proposal of Iamia marina sp. nov., a novel species of the genus Iamia.</title>
        <authorList>
            <person name="He Y."/>
            <person name="Tian X."/>
        </authorList>
    </citation>
    <scope>NUCLEOTIDE SEQUENCE</scope>
    <source>
        <strain evidence="9">DSM 19957</strain>
    </source>
</reference>
<name>A0AAE9YB69_9ACTN</name>
<dbReference type="InterPro" id="IPR000253">
    <property type="entry name" value="FHA_dom"/>
</dbReference>
<keyword evidence="1" id="KW-0597">Phosphoprotein</keyword>
<dbReference type="EMBL" id="CP116942">
    <property type="protein sequence ID" value="WCO67799.1"/>
    <property type="molecule type" value="Genomic_DNA"/>
</dbReference>
<keyword evidence="10" id="KW-1185">Reference proteome</keyword>
<dbReference type="InterPro" id="IPR027417">
    <property type="entry name" value="P-loop_NTPase"/>
</dbReference>
<dbReference type="PANTHER" id="PTHR22683:SF1">
    <property type="entry name" value="TYPE VII SECRETION SYSTEM PROTEIN ESSC"/>
    <property type="match status" value="1"/>
</dbReference>
<feature type="transmembrane region" description="Helical" evidence="6">
    <location>
        <begin position="238"/>
        <end position="257"/>
    </location>
</feature>
<dbReference type="PROSITE" id="PS50006">
    <property type="entry name" value="FHA_DOMAIN"/>
    <property type="match status" value="1"/>
</dbReference>
<evidence type="ECO:0000256" key="3">
    <source>
        <dbReference type="ARBA" id="ARBA00022840"/>
    </source>
</evidence>
<proteinExistence type="predicted"/>
<dbReference type="RefSeq" id="WP_272737318.1">
    <property type="nucleotide sequence ID" value="NZ_CP116942.1"/>
</dbReference>
<organism evidence="9 10">
    <name type="scientific">Iamia majanohamensis</name>
    <dbReference type="NCBI Taxonomy" id="467976"/>
    <lineage>
        <taxon>Bacteria</taxon>
        <taxon>Bacillati</taxon>
        <taxon>Actinomycetota</taxon>
        <taxon>Acidimicrobiia</taxon>
        <taxon>Acidimicrobiales</taxon>
        <taxon>Iamiaceae</taxon>
        <taxon>Iamia</taxon>
    </lineage>
</organism>
<evidence type="ECO:0000313" key="9">
    <source>
        <dbReference type="EMBL" id="WCO67799.1"/>
    </source>
</evidence>
<evidence type="ECO:0000256" key="2">
    <source>
        <dbReference type="ARBA" id="ARBA00022741"/>
    </source>
</evidence>
<accession>A0AAE9YB69</accession>
<evidence type="ECO:0000259" key="8">
    <source>
        <dbReference type="PROSITE" id="PS50901"/>
    </source>
</evidence>
<feature type="compositionally biased region" description="Basic and acidic residues" evidence="5">
    <location>
        <begin position="921"/>
        <end position="935"/>
    </location>
</feature>
<dbReference type="Pfam" id="PF00498">
    <property type="entry name" value="FHA"/>
    <property type="match status" value="1"/>
</dbReference>
<evidence type="ECO:0000256" key="5">
    <source>
        <dbReference type="SAM" id="MobiDB-lite"/>
    </source>
</evidence>
<feature type="region of interest" description="Disordered" evidence="5">
    <location>
        <begin position="190"/>
        <end position="235"/>
    </location>
</feature>
<feature type="domain" description="FtsK" evidence="8">
    <location>
        <begin position="962"/>
        <end position="1152"/>
    </location>
</feature>
<dbReference type="PANTHER" id="PTHR22683">
    <property type="entry name" value="SPORULATION PROTEIN RELATED"/>
    <property type="match status" value="1"/>
</dbReference>
<dbReference type="InterPro" id="IPR008984">
    <property type="entry name" value="SMAD_FHA_dom_sf"/>
</dbReference>
<evidence type="ECO:0000256" key="6">
    <source>
        <dbReference type="SAM" id="Phobius"/>
    </source>
</evidence>
<keyword evidence="2 4" id="KW-0547">Nucleotide-binding</keyword>
<sequence length="1426" mass="148219">MQIVLIDRGRAHELDVLVHDPDATVADLVAALAGGRTDVALEAQGTVLPGDRRLDRAGIRSGAPVRLVPAPPGGVGPAPGAPVLADGPGDGLTEVAVVGGLDAGARAVLDAGTWPVGRETEGLTLDHDTVSGHHATLVVEADGAASLRDEGSLNGTWVGGTAAATAVALDPGQVARVGAVQIVTRRPVDDDRPVGLAAGPGRGGATVPFNRPPRPAPPEPPEPVDTPTAPSDSSGPTAIGIMSILGPLVFGVAMVAITGRLYFALFILLSPVMIIGGAIDSRRRGKKTRRKDEARFRTEVDELAATLRDLGAAERARRADEVPDPAELLRRIEAPSTRLWERRPGHGDWLHLRAGVGSDAWAPPVHGDRRSQPDEVRDVIRTASWLDDAPVLVDLARGGVVGVVGPRPAALAVARSLVVQACTLHGPADLPTLVMAAPDHAEDWDWAKWLPHVLDPGGSGQRRITTDPEGAEARCRSLLEAAEARRAEEGGDRALAADGPGPATLVVVDDEALTEGRRAPARSVLRGAGGRVAGVVVAATEDRLPALCTTVVEVTDEDGRARVHHVRDGLFLDDVLGCGVSDATARRAARGLARFDDPELDVAGAGLPPIVALLPLLGMDDPTPAAVAEGWAAGGRDPDLVGPVGVSEDGTMVLDLVRDGPHGLVAGTTGSGKSELLRSLVAGLAARSSPDHCTFVLVDFKGGSAFDRCARLPHTVGMVTDLDAHLAERALRCLEAELRHRERVLRDAGAADLPAYRRLDGDHPTLPRLVVVIDEFATLKAELPDFVESLVGVAQRGRSLGVHMVLATQRPSGAVSENIKANTNLRIALRVQDAGDSNDVIDVPDAARIGRAQPGRALARFGPGEVVPLQTALSTGVSRGGSGPVEVRPFRLGLGGVGPAAGVERTEGPSDLSRLVDACREAHRTSGRPDPRRPWPDPLPGDVDLGAVRDAAGPPTPFGEVGARVAFTLADVPDEQTQVPAGWVPADGNLLLAGLPGSGTTTGLLSVALAAARTRPPDDLHIHALDFGTGELDALAGLPHVGAVVPASDRERQARLVTWLRGELDRRRGLRAPRATEARILVLLDGVGPFRAEWDEAVSPVLDGFARVFAEGPELGVHMAVSADRTTTLPAPLRGLVRQLLLFRLGDDLDYSQAGFRTTELPEFVPGRAVDGELHLEVQVARPARGVDAEVADVAALHPAPRRPPAHIGALPRDVPVAAVAGAVALDGTPRQLPVGVSEATLGPAGFTLYPGEHALVAGPARSGKTTALAVAGTVARTAGWATAVVAARRSALGGDGDLGPVLRPEAVAAELPGLLDGRGADAPPLLLLVDDIDLVDADATMEEALGRDDVVVVGAGRADTLRGLYSHWSRSLRRSRAGLLLVPDVDLDGDLLSVRLPRRTTTPIAAGRGYLCAGGEVELVQVAQP</sequence>
<evidence type="ECO:0000259" key="7">
    <source>
        <dbReference type="PROSITE" id="PS50006"/>
    </source>
</evidence>
<keyword evidence="6" id="KW-1133">Transmembrane helix</keyword>
<evidence type="ECO:0000313" key="10">
    <source>
        <dbReference type="Proteomes" id="UP001216390"/>
    </source>
</evidence>
<dbReference type="Gene3D" id="2.60.200.20">
    <property type="match status" value="1"/>
</dbReference>
<keyword evidence="3 4" id="KW-0067">ATP-binding</keyword>
<dbReference type="SMART" id="SM00240">
    <property type="entry name" value="FHA"/>
    <property type="match status" value="1"/>
</dbReference>
<dbReference type="GO" id="GO:0003677">
    <property type="term" value="F:DNA binding"/>
    <property type="evidence" value="ECO:0007669"/>
    <property type="project" value="InterPro"/>
</dbReference>
<dbReference type="InterPro" id="IPR003593">
    <property type="entry name" value="AAA+_ATPase"/>
</dbReference>
<keyword evidence="6" id="KW-0812">Transmembrane</keyword>
<dbReference type="Proteomes" id="UP001216390">
    <property type="component" value="Chromosome"/>
</dbReference>
<feature type="domain" description="FHA" evidence="7">
    <location>
        <begin position="114"/>
        <end position="163"/>
    </location>
</feature>
<dbReference type="Pfam" id="PF01580">
    <property type="entry name" value="FtsK_SpoIIIE"/>
    <property type="match status" value="2"/>
</dbReference>
<protein>
    <submittedName>
        <fullName evidence="9">FtsK/SpoIIIE domain-containing protein</fullName>
    </submittedName>
</protein>
<feature type="compositionally biased region" description="Pro residues" evidence="5">
    <location>
        <begin position="210"/>
        <end position="224"/>
    </location>
</feature>
<gene>
    <name evidence="9" type="ORF">PO878_03555</name>
</gene>
<dbReference type="PROSITE" id="PS50901">
    <property type="entry name" value="FTSK"/>
    <property type="match status" value="2"/>
</dbReference>
<feature type="binding site" evidence="4">
    <location>
        <begin position="994"/>
        <end position="1001"/>
    </location>
    <ligand>
        <name>ATP</name>
        <dbReference type="ChEBI" id="CHEBI:30616"/>
    </ligand>
</feature>
<dbReference type="InterPro" id="IPR050206">
    <property type="entry name" value="FtsK/SpoIIIE/SftA"/>
</dbReference>
<dbReference type="CDD" id="cd00060">
    <property type="entry name" value="FHA"/>
    <property type="match status" value="1"/>
</dbReference>
<dbReference type="SMART" id="SM00382">
    <property type="entry name" value="AAA"/>
    <property type="match status" value="3"/>
</dbReference>
<dbReference type="Gene3D" id="3.40.50.300">
    <property type="entry name" value="P-loop containing nucleotide triphosphate hydrolases"/>
    <property type="match status" value="4"/>
</dbReference>
<dbReference type="SUPFAM" id="SSF52540">
    <property type="entry name" value="P-loop containing nucleoside triphosphate hydrolases"/>
    <property type="match status" value="2"/>
</dbReference>